<evidence type="ECO:0000259" key="2">
    <source>
        <dbReference type="Pfam" id="PF08386"/>
    </source>
</evidence>
<dbReference type="AlphaFoldDB" id="A0A3N4HIP8"/>
<evidence type="ECO:0000313" key="4">
    <source>
        <dbReference type="Proteomes" id="UP000275078"/>
    </source>
</evidence>
<dbReference type="EMBL" id="ML119811">
    <property type="protein sequence ID" value="RPA73769.1"/>
    <property type="molecule type" value="Genomic_DNA"/>
</dbReference>
<dbReference type="Proteomes" id="UP000275078">
    <property type="component" value="Unassembled WGS sequence"/>
</dbReference>
<feature type="region of interest" description="Disordered" evidence="1">
    <location>
        <begin position="446"/>
        <end position="542"/>
    </location>
</feature>
<reference evidence="3 4" key="1">
    <citation type="journal article" date="2018" name="Nat. Ecol. Evol.">
        <title>Pezizomycetes genomes reveal the molecular basis of ectomycorrhizal truffle lifestyle.</title>
        <authorList>
            <person name="Murat C."/>
            <person name="Payen T."/>
            <person name="Noel B."/>
            <person name="Kuo A."/>
            <person name="Morin E."/>
            <person name="Chen J."/>
            <person name="Kohler A."/>
            <person name="Krizsan K."/>
            <person name="Balestrini R."/>
            <person name="Da Silva C."/>
            <person name="Montanini B."/>
            <person name="Hainaut M."/>
            <person name="Levati E."/>
            <person name="Barry K.W."/>
            <person name="Belfiori B."/>
            <person name="Cichocki N."/>
            <person name="Clum A."/>
            <person name="Dockter R.B."/>
            <person name="Fauchery L."/>
            <person name="Guy J."/>
            <person name="Iotti M."/>
            <person name="Le Tacon F."/>
            <person name="Lindquist E.A."/>
            <person name="Lipzen A."/>
            <person name="Malagnac F."/>
            <person name="Mello A."/>
            <person name="Molinier V."/>
            <person name="Miyauchi S."/>
            <person name="Poulain J."/>
            <person name="Riccioni C."/>
            <person name="Rubini A."/>
            <person name="Sitrit Y."/>
            <person name="Splivallo R."/>
            <person name="Traeger S."/>
            <person name="Wang M."/>
            <person name="Zifcakova L."/>
            <person name="Wipf D."/>
            <person name="Zambonelli A."/>
            <person name="Paolocci F."/>
            <person name="Nowrousian M."/>
            <person name="Ottonello S."/>
            <person name="Baldrian P."/>
            <person name="Spatafora J.W."/>
            <person name="Henrissat B."/>
            <person name="Nagy L.G."/>
            <person name="Aury J.M."/>
            <person name="Wincker P."/>
            <person name="Grigoriev I.V."/>
            <person name="Bonfante P."/>
            <person name="Martin F.M."/>
        </authorList>
    </citation>
    <scope>NUCLEOTIDE SEQUENCE [LARGE SCALE GENOMIC DNA]</scope>
    <source>
        <strain evidence="3 4">RN42</strain>
    </source>
</reference>
<proteinExistence type="predicted"/>
<feature type="domain" description="Peptidase S33 tripeptidyl aminopeptidase-like C-terminal" evidence="2">
    <location>
        <begin position="584"/>
        <end position="687"/>
    </location>
</feature>
<gene>
    <name evidence="3" type="ORF">BJ508DRAFT_333735</name>
</gene>
<feature type="compositionally biased region" description="Polar residues" evidence="1">
    <location>
        <begin position="470"/>
        <end position="505"/>
    </location>
</feature>
<dbReference type="InterPro" id="IPR029058">
    <property type="entry name" value="AB_hydrolase_fold"/>
</dbReference>
<name>A0A3N4HIP8_ASCIM</name>
<accession>A0A3N4HIP8</accession>
<feature type="compositionally biased region" description="Polar residues" evidence="1">
    <location>
        <begin position="446"/>
        <end position="462"/>
    </location>
</feature>
<feature type="compositionally biased region" description="Low complexity" evidence="1">
    <location>
        <begin position="506"/>
        <end position="527"/>
    </location>
</feature>
<evidence type="ECO:0000256" key="1">
    <source>
        <dbReference type="SAM" id="MobiDB-lite"/>
    </source>
</evidence>
<evidence type="ECO:0000313" key="3">
    <source>
        <dbReference type="EMBL" id="RPA73769.1"/>
    </source>
</evidence>
<sequence length="721" mass="79236">MRFKTFTFADRFPFSFLALLLLISQVGLVFFGLSVVVSAATDRIDRENQDDWDFTYSVYTRLFDKIQSDSTSVFGTKPILCSDLLKGYDGTNLAGIKALLPTIPPTARCGKIARPLFSATDPLNPIGYKDISYSYVPSWSCLTRPSRHRACMGPFLVAPGGPSTSGIRYLWNAASELAKDSPNHDWVGFDQRTVGFSSSGNDVCESSPRKASIFMTNVTERMHTDRIRSEHRESEQLESISRYVKDAKHYAARCKKFLETDDILRNIGVSAAADDSVAVLEAVWYQLHGILDPSKAALRMMVHSWDAIFGQIAASKHGDRFDRLLVLSGANLTFGLDFTYDYMTFPTDEKAALNFFAAYCAKGPKCSLHSLVTETTPTAGVLRVFEAVTEDDRARRVNMTCSLEAIWLATHQFFKNPYEHFDSLGKHISAPFTAVVVDRLDNDNSESISGELSDGQTNIDTDTAPDSDSLESTSTGMSNGQPQTDTEATTPDSDIESTSTGLSDGQPQTDTETTTPDSDSQESTSSTLSDGHANIDANTYPGMGTEMQTTLLRCVDIEDFGSPTDDESLKLMFKAASIGSPIHSHFYIQGWLMCAFFTDDMKSLAKVPKIEENTKWTLKTPALFISNDKDVVTPRRIMEVAATRFTGSKAVYQKGFLGHGVLDGEGKTSACIAAIVRKYLRYGSMPSVEFCPDEGPPEAVVADPFSDAPLEDSQSLTQIET</sequence>
<dbReference type="Pfam" id="PF08386">
    <property type="entry name" value="Abhydrolase_4"/>
    <property type="match status" value="1"/>
</dbReference>
<organism evidence="3 4">
    <name type="scientific">Ascobolus immersus RN42</name>
    <dbReference type="NCBI Taxonomy" id="1160509"/>
    <lineage>
        <taxon>Eukaryota</taxon>
        <taxon>Fungi</taxon>
        <taxon>Dikarya</taxon>
        <taxon>Ascomycota</taxon>
        <taxon>Pezizomycotina</taxon>
        <taxon>Pezizomycetes</taxon>
        <taxon>Pezizales</taxon>
        <taxon>Ascobolaceae</taxon>
        <taxon>Ascobolus</taxon>
    </lineage>
</organism>
<dbReference type="Gene3D" id="3.40.50.1820">
    <property type="entry name" value="alpha/beta hydrolase"/>
    <property type="match status" value="1"/>
</dbReference>
<dbReference type="InterPro" id="IPR013595">
    <property type="entry name" value="Pept_S33_TAP-like_C"/>
</dbReference>
<feature type="region of interest" description="Disordered" evidence="1">
    <location>
        <begin position="700"/>
        <end position="721"/>
    </location>
</feature>
<feature type="compositionally biased region" description="Polar residues" evidence="1">
    <location>
        <begin position="712"/>
        <end position="721"/>
    </location>
</feature>
<keyword evidence="4" id="KW-1185">Reference proteome</keyword>
<protein>
    <recommendedName>
        <fullName evidence="2">Peptidase S33 tripeptidyl aminopeptidase-like C-terminal domain-containing protein</fullName>
    </recommendedName>
</protein>
<dbReference type="SUPFAM" id="SSF53474">
    <property type="entry name" value="alpha/beta-Hydrolases"/>
    <property type="match status" value="1"/>
</dbReference>